<dbReference type="InterPro" id="IPR007219">
    <property type="entry name" value="XnlR_reg_dom"/>
</dbReference>
<evidence type="ECO:0000256" key="2">
    <source>
        <dbReference type="ARBA" id="ARBA00022723"/>
    </source>
</evidence>
<dbReference type="SUPFAM" id="SSF57701">
    <property type="entry name" value="Zn2/Cys6 DNA-binding domain"/>
    <property type="match status" value="2"/>
</dbReference>
<comment type="caution">
    <text evidence="9">The sequence shown here is derived from an EMBL/GenBank/DDBJ whole genome shotgun (WGS) entry which is preliminary data.</text>
</comment>
<keyword evidence="5" id="KW-0804">Transcription</keyword>
<keyword evidence="6" id="KW-0539">Nucleus</keyword>
<dbReference type="Gene3D" id="4.10.240.10">
    <property type="entry name" value="Zn(2)-C6 fungal-type DNA-binding domain"/>
    <property type="match status" value="2"/>
</dbReference>
<sequence>MEAKPTRRRQVRACERCRTLKVRCDTRRPTCARCAKAGAPCVFLPEAVAPQEGTADRDMAGDAGQELAFNVLGLSPPSGDDAFPFTCPSTFGPLQCVQCPNQKRRRIPISCARCRQLKVRCDRNNPCSRCTKAKSACTYSQPGGTTPRSEESDVQFDPAIRIAQWKGKFRSDVHWIRLAIEIKTSLPSGRAGPSHHDHPNHTTPPEQPRVVVDYPFGEQDSKPRSVLLSYLPSRGVAEILINRYMETIENTHHFLHIPTFSGEVSRFWEKPAEASDSWLAMFTALLYLGCEVSQSVTADTDETMRVTSAQLIAASRGFLHRTSFMVYPNLDTIRTLCMIVVAKQTSHMSCEAMDSAWCLTGLITRLGLVLGLHSPTLPAEKPETLESHIRRVLWASITYLDLRQSLLIGMPLSLSSRSIGTSSPSNVHYNTIMNLSDDIPAPSPILERTESTFHVLLSHAFPLASRLMDITHNPDQAGGYDIVVNATTEAKHLLKQGASLLRKTQSVGTSRSSLYPEDLEAIMFDVLFRGLLLSAHRRFARDELAPIRYPVSYWTSLDCALAILVHQRELWEDNGGNSSLTRSFARLFWPDFLAAALTLSSYLLQGDSLEPSGVCSIHARATLQEALTSCRDIWLLAKDKNVCHSRSFSLIDQVVSVLSEMDQDLSTLEF</sequence>
<keyword evidence="2" id="KW-0479">Metal-binding</keyword>
<feature type="domain" description="Zn(2)-C6 fungal-type" evidence="8">
    <location>
        <begin position="13"/>
        <end position="43"/>
    </location>
</feature>
<keyword evidence="10" id="KW-1185">Reference proteome</keyword>
<dbReference type="Pfam" id="PF00172">
    <property type="entry name" value="Zn_clus"/>
    <property type="match status" value="2"/>
</dbReference>
<dbReference type="PANTHER" id="PTHR31001:SF57">
    <property type="entry name" value="ZN(II)2CYS6 TRANSCRIPTION FACTOR (EUROFUNG)"/>
    <property type="match status" value="1"/>
</dbReference>
<dbReference type="SMART" id="SM00906">
    <property type="entry name" value="Fungal_trans"/>
    <property type="match status" value="1"/>
</dbReference>
<organism evidence="9 10">
    <name type="scientific">Aspergillus granulosus</name>
    <dbReference type="NCBI Taxonomy" id="176169"/>
    <lineage>
        <taxon>Eukaryota</taxon>
        <taxon>Fungi</taxon>
        <taxon>Dikarya</taxon>
        <taxon>Ascomycota</taxon>
        <taxon>Pezizomycotina</taxon>
        <taxon>Eurotiomycetes</taxon>
        <taxon>Eurotiomycetidae</taxon>
        <taxon>Eurotiales</taxon>
        <taxon>Aspergillaceae</taxon>
        <taxon>Aspergillus</taxon>
        <taxon>Aspergillus subgen. Nidulantes</taxon>
    </lineage>
</organism>
<evidence type="ECO:0000259" key="8">
    <source>
        <dbReference type="PROSITE" id="PS50048"/>
    </source>
</evidence>
<reference evidence="9 10" key="1">
    <citation type="submission" date="2024-07" db="EMBL/GenBank/DDBJ databases">
        <title>Section-level genome sequencing and comparative genomics of Aspergillus sections Usti and Cavernicolus.</title>
        <authorList>
            <consortium name="Lawrence Berkeley National Laboratory"/>
            <person name="Nybo J.L."/>
            <person name="Vesth T.C."/>
            <person name="Theobald S."/>
            <person name="Frisvad J.C."/>
            <person name="Larsen T.O."/>
            <person name="Kjaerboelling I."/>
            <person name="Rothschild-Mancinelli K."/>
            <person name="Lyhne E.K."/>
            <person name="Kogle M.E."/>
            <person name="Barry K."/>
            <person name="Clum A."/>
            <person name="Na H."/>
            <person name="Ledsgaard L."/>
            <person name="Lin J."/>
            <person name="Lipzen A."/>
            <person name="Kuo A."/>
            <person name="Riley R."/>
            <person name="Mondo S."/>
            <person name="Labutti K."/>
            <person name="Haridas S."/>
            <person name="Pangalinan J."/>
            <person name="Salamov A.A."/>
            <person name="Simmons B.A."/>
            <person name="Magnuson J.K."/>
            <person name="Chen J."/>
            <person name="Drula E."/>
            <person name="Henrissat B."/>
            <person name="Wiebenga A."/>
            <person name="Lubbers R.J."/>
            <person name="Gomes A.C."/>
            <person name="Makela M.R."/>
            <person name="Stajich J."/>
            <person name="Grigoriev I.V."/>
            <person name="Mortensen U.H."/>
            <person name="De Vries R.P."/>
            <person name="Baker S.E."/>
            <person name="Andersen M.R."/>
        </authorList>
    </citation>
    <scope>NUCLEOTIDE SEQUENCE [LARGE SCALE GENOMIC DNA]</scope>
    <source>
        <strain evidence="9 10">CBS 588.65</strain>
    </source>
</reference>
<dbReference type="PANTHER" id="PTHR31001">
    <property type="entry name" value="UNCHARACTERIZED TRANSCRIPTIONAL REGULATORY PROTEIN"/>
    <property type="match status" value="1"/>
</dbReference>
<dbReference type="CDD" id="cd00067">
    <property type="entry name" value="GAL4"/>
    <property type="match status" value="2"/>
</dbReference>
<dbReference type="InterPro" id="IPR036864">
    <property type="entry name" value="Zn2-C6_fun-type_DNA-bd_sf"/>
</dbReference>
<proteinExistence type="predicted"/>
<evidence type="ECO:0000256" key="7">
    <source>
        <dbReference type="SAM" id="MobiDB-lite"/>
    </source>
</evidence>
<accession>A0ABR4H3Y4</accession>
<dbReference type="PROSITE" id="PS00463">
    <property type="entry name" value="ZN2_CY6_FUNGAL_1"/>
    <property type="match status" value="2"/>
</dbReference>
<evidence type="ECO:0000313" key="9">
    <source>
        <dbReference type="EMBL" id="KAL2810158.1"/>
    </source>
</evidence>
<comment type="subcellular location">
    <subcellularLocation>
        <location evidence="1">Nucleus</location>
    </subcellularLocation>
</comment>
<protein>
    <recommendedName>
        <fullName evidence="8">Zn(2)-C6 fungal-type domain-containing protein</fullName>
    </recommendedName>
</protein>
<dbReference type="EMBL" id="JBFXLT010000076">
    <property type="protein sequence ID" value="KAL2810158.1"/>
    <property type="molecule type" value="Genomic_DNA"/>
</dbReference>
<dbReference type="CDD" id="cd12148">
    <property type="entry name" value="fungal_TF_MHR"/>
    <property type="match status" value="1"/>
</dbReference>
<dbReference type="InterPro" id="IPR001138">
    <property type="entry name" value="Zn2Cys6_DnaBD"/>
</dbReference>
<evidence type="ECO:0000313" key="10">
    <source>
        <dbReference type="Proteomes" id="UP001610334"/>
    </source>
</evidence>
<evidence type="ECO:0000256" key="6">
    <source>
        <dbReference type="ARBA" id="ARBA00023242"/>
    </source>
</evidence>
<dbReference type="SMART" id="SM00066">
    <property type="entry name" value="GAL4"/>
    <property type="match status" value="2"/>
</dbReference>
<feature type="region of interest" description="Disordered" evidence="7">
    <location>
        <begin position="187"/>
        <end position="207"/>
    </location>
</feature>
<dbReference type="Pfam" id="PF04082">
    <property type="entry name" value="Fungal_trans"/>
    <property type="match status" value="1"/>
</dbReference>
<evidence type="ECO:0000256" key="5">
    <source>
        <dbReference type="ARBA" id="ARBA00023163"/>
    </source>
</evidence>
<evidence type="ECO:0000256" key="4">
    <source>
        <dbReference type="ARBA" id="ARBA00023125"/>
    </source>
</evidence>
<keyword evidence="3" id="KW-0805">Transcription regulation</keyword>
<name>A0ABR4H3Y4_9EURO</name>
<evidence type="ECO:0000256" key="1">
    <source>
        <dbReference type="ARBA" id="ARBA00004123"/>
    </source>
</evidence>
<evidence type="ECO:0000256" key="3">
    <source>
        <dbReference type="ARBA" id="ARBA00023015"/>
    </source>
</evidence>
<gene>
    <name evidence="9" type="ORF">BJX63DRAFT_328971</name>
</gene>
<dbReference type="Proteomes" id="UP001610334">
    <property type="component" value="Unassembled WGS sequence"/>
</dbReference>
<dbReference type="InterPro" id="IPR050613">
    <property type="entry name" value="Sec_Metabolite_Reg"/>
</dbReference>
<dbReference type="PROSITE" id="PS50048">
    <property type="entry name" value="ZN2_CY6_FUNGAL_2"/>
    <property type="match status" value="2"/>
</dbReference>
<feature type="domain" description="Zn(2)-C6 fungal-type" evidence="8">
    <location>
        <begin position="110"/>
        <end position="139"/>
    </location>
</feature>
<keyword evidence="4" id="KW-0238">DNA-binding</keyword>